<evidence type="ECO:0000313" key="6">
    <source>
        <dbReference type="Proteomes" id="UP000593802"/>
    </source>
</evidence>
<dbReference type="PANTHER" id="PTHR42781">
    <property type="entry name" value="SPERMIDINE/PUTRESCINE IMPORT ATP-BINDING PROTEIN POTA"/>
    <property type="match status" value="1"/>
</dbReference>
<feature type="domain" description="ABC transporter" evidence="4">
    <location>
        <begin position="2"/>
        <end position="233"/>
    </location>
</feature>
<dbReference type="PANTHER" id="PTHR42781:SF4">
    <property type="entry name" value="SPERMIDINE_PUTRESCINE IMPORT ATP-BINDING PROTEIN POTA"/>
    <property type="match status" value="1"/>
</dbReference>
<proteinExistence type="predicted"/>
<keyword evidence="2" id="KW-0547">Nucleotide-binding</keyword>
<sequence length="252" mass="28176">MITAQNINWRVRKKIILQNIDFSLQKGELAGLVGPNGSGKSSLLKILSFLQRPTSGTIQFQGMPVGNRVSIDIRRKIAVVFQEPLLFNTTVFENVASGLKMRRTPKDEIRLLCETWLNRFGVGHVIEQHARSLSGGEAQRVSLARAFVLDPDVLFLDEPFSALDAPAKESLVTDLQSILQTTGTTTVLVSHDYRDILRLANRALVMQNGRLIADGAPLALLNHPPNEQVADFLRHWRNFPETVDNPFVYLQP</sequence>
<evidence type="ECO:0000256" key="1">
    <source>
        <dbReference type="ARBA" id="ARBA00022448"/>
    </source>
</evidence>
<organism evidence="5 6">
    <name type="scientific">Effusibacillus dendaii</name>
    <dbReference type="NCBI Taxonomy" id="2743772"/>
    <lineage>
        <taxon>Bacteria</taxon>
        <taxon>Bacillati</taxon>
        <taxon>Bacillota</taxon>
        <taxon>Bacilli</taxon>
        <taxon>Bacillales</taxon>
        <taxon>Alicyclobacillaceae</taxon>
        <taxon>Effusibacillus</taxon>
    </lineage>
</organism>
<dbReference type="InterPro" id="IPR003593">
    <property type="entry name" value="AAA+_ATPase"/>
</dbReference>
<reference evidence="5 6" key="1">
    <citation type="submission" date="2020-08" db="EMBL/GenBank/DDBJ databases">
        <title>Complete Genome Sequence of Effusibacillus dendaii Strain skT53, Isolated from Farmland soil.</title>
        <authorList>
            <person name="Konishi T."/>
            <person name="Kawasaki H."/>
        </authorList>
    </citation>
    <scope>NUCLEOTIDE SEQUENCE [LARGE SCALE GENOMIC DNA]</scope>
    <source>
        <strain evidence="6">skT53</strain>
    </source>
</reference>
<evidence type="ECO:0000313" key="5">
    <source>
        <dbReference type="EMBL" id="BCJ87122.1"/>
    </source>
</evidence>
<dbReference type="GO" id="GO:0016887">
    <property type="term" value="F:ATP hydrolysis activity"/>
    <property type="evidence" value="ECO:0007669"/>
    <property type="project" value="InterPro"/>
</dbReference>
<dbReference type="Pfam" id="PF00005">
    <property type="entry name" value="ABC_tran"/>
    <property type="match status" value="1"/>
</dbReference>
<evidence type="ECO:0000256" key="3">
    <source>
        <dbReference type="ARBA" id="ARBA00022840"/>
    </source>
</evidence>
<keyword evidence="3" id="KW-0067">ATP-binding</keyword>
<name>A0A7I8DCW3_9BACL</name>
<evidence type="ECO:0000256" key="2">
    <source>
        <dbReference type="ARBA" id="ARBA00022741"/>
    </source>
</evidence>
<dbReference type="InterPro" id="IPR017871">
    <property type="entry name" value="ABC_transporter-like_CS"/>
</dbReference>
<dbReference type="AlphaFoldDB" id="A0A7I8DCW3"/>
<gene>
    <name evidence="5" type="ORF">skT53_21070</name>
</gene>
<dbReference type="PROSITE" id="PS50893">
    <property type="entry name" value="ABC_TRANSPORTER_2"/>
    <property type="match status" value="1"/>
</dbReference>
<dbReference type="SMART" id="SM00382">
    <property type="entry name" value="AAA"/>
    <property type="match status" value="1"/>
</dbReference>
<keyword evidence="1" id="KW-0813">Transport</keyword>
<dbReference type="RefSeq" id="WP_200756796.1">
    <property type="nucleotide sequence ID" value="NZ_AP023366.1"/>
</dbReference>
<dbReference type="EMBL" id="AP023366">
    <property type="protein sequence ID" value="BCJ87122.1"/>
    <property type="molecule type" value="Genomic_DNA"/>
</dbReference>
<dbReference type="KEGG" id="eff:skT53_21070"/>
<dbReference type="Proteomes" id="UP000593802">
    <property type="component" value="Chromosome"/>
</dbReference>
<dbReference type="SUPFAM" id="SSF52540">
    <property type="entry name" value="P-loop containing nucleoside triphosphate hydrolases"/>
    <property type="match status" value="1"/>
</dbReference>
<protein>
    <recommendedName>
        <fullName evidence="4">ABC transporter domain-containing protein</fullName>
    </recommendedName>
</protein>
<dbReference type="GO" id="GO:0005524">
    <property type="term" value="F:ATP binding"/>
    <property type="evidence" value="ECO:0007669"/>
    <property type="project" value="UniProtKB-KW"/>
</dbReference>
<evidence type="ECO:0000259" key="4">
    <source>
        <dbReference type="PROSITE" id="PS50893"/>
    </source>
</evidence>
<dbReference type="InterPro" id="IPR027417">
    <property type="entry name" value="P-loop_NTPase"/>
</dbReference>
<accession>A0A7I8DCW3</accession>
<keyword evidence="6" id="KW-1185">Reference proteome</keyword>
<dbReference type="InterPro" id="IPR050093">
    <property type="entry name" value="ABC_SmlMolc_Importer"/>
</dbReference>
<dbReference type="PROSITE" id="PS00211">
    <property type="entry name" value="ABC_TRANSPORTER_1"/>
    <property type="match status" value="1"/>
</dbReference>
<dbReference type="InterPro" id="IPR003439">
    <property type="entry name" value="ABC_transporter-like_ATP-bd"/>
</dbReference>
<dbReference type="Gene3D" id="3.40.50.300">
    <property type="entry name" value="P-loop containing nucleotide triphosphate hydrolases"/>
    <property type="match status" value="1"/>
</dbReference>